<dbReference type="AlphaFoldDB" id="A0AA38SWS3"/>
<dbReference type="SUPFAM" id="SSF81383">
    <property type="entry name" value="F-box domain"/>
    <property type="match status" value="3"/>
</dbReference>
<dbReference type="CDD" id="cd22160">
    <property type="entry name" value="F-box_AtFBL13-like"/>
    <property type="match status" value="3"/>
</dbReference>
<dbReference type="PANTHER" id="PTHR34145:SF79">
    <property type="entry name" value="F-BOX DOMAIN, FBD DOMAIN, LEUCINE-RICH REPEAT DOMAIN SUPERFAMILY"/>
    <property type="match status" value="1"/>
</dbReference>
<dbReference type="Pfam" id="PF00646">
    <property type="entry name" value="F-box"/>
    <property type="match status" value="3"/>
</dbReference>
<dbReference type="SUPFAM" id="SSF52047">
    <property type="entry name" value="RNI-like"/>
    <property type="match status" value="2"/>
</dbReference>
<feature type="domain" description="F-box" evidence="1">
    <location>
        <begin position="458"/>
        <end position="506"/>
    </location>
</feature>
<gene>
    <name evidence="2" type="ORF">OSB04_026334</name>
</gene>
<dbReference type="InterPro" id="IPR032675">
    <property type="entry name" value="LRR_dom_sf"/>
</dbReference>
<dbReference type="Gene3D" id="1.20.1280.50">
    <property type="match status" value="3"/>
</dbReference>
<dbReference type="Proteomes" id="UP001172457">
    <property type="component" value="Chromosome 7"/>
</dbReference>
<evidence type="ECO:0000259" key="1">
    <source>
        <dbReference type="PROSITE" id="PS50181"/>
    </source>
</evidence>
<dbReference type="PROSITE" id="PS50181">
    <property type="entry name" value="FBOX"/>
    <property type="match status" value="3"/>
</dbReference>
<dbReference type="InterPro" id="IPR036047">
    <property type="entry name" value="F-box-like_dom_sf"/>
</dbReference>
<dbReference type="InterPro" id="IPR053781">
    <property type="entry name" value="F-box_AtFBL13-like"/>
</dbReference>
<evidence type="ECO:0000313" key="3">
    <source>
        <dbReference type="Proteomes" id="UP001172457"/>
    </source>
</evidence>
<name>A0AA38SWS3_9ASTR</name>
<comment type="caution">
    <text evidence="2">The sequence shown here is derived from an EMBL/GenBank/DDBJ whole genome shotgun (WGS) entry which is preliminary data.</text>
</comment>
<proteinExistence type="predicted"/>
<dbReference type="InterPro" id="IPR001810">
    <property type="entry name" value="F-box_dom"/>
</dbReference>
<dbReference type="EMBL" id="JARYMX010000007">
    <property type="protein sequence ID" value="KAJ9539828.1"/>
    <property type="molecule type" value="Genomic_DNA"/>
</dbReference>
<dbReference type="Gene3D" id="3.80.10.10">
    <property type="entry name" value="Ribonuclease Inhibitor"/>
    <property type="match status" value="2"/>
</dbReference>
<dbReference type="InterPro" id="IPR055357">
    <property type="entry name" value="LRR_At1g61320_AtMIF1"/>
</dbReference>
<dbReference type="PANTHER" id="PTHR34145">
    <property type="entry name" value="OS02G0105600 PROTEIN"/>
    <property type="match status" value="1"/>
</dbReference>
<reference evidence="2" key="1">
    <citation type="submission" date="2023-03" db="EMBL/GenBank/DDBJ databases">
        <title>Chromosome-scale reference genome and RAD-based genetic map of yellow starthistle (Centaurea solstitialis) reveal putative structural variation and QTLs associated with invader traits.</title>
        <authorList>
            <person name="Reatini B."/>
            <person name="Cang F.A."/>
            <person name="Jiang Q."/>
            <person name="Mckibben M.T.W."/>
            <person name="Barker M.S."/>
            <person name="Rieseberg L.H."/>
            <person name="Dlugosch K.M."/>
        </authorList>
    </citation>
    <scope>NUCLEOTIDE SEQUENCE</scope>
    <source>
        <strain evidence="2">CAN-66</strain>
        <tissue evidence="2">Leaf</tissue>
    </source>
</reference>
<dbReference type="SMART" id="SM00256">
    <property type="entry name" value="FBOX"/>
    <property type="match status" value="3"/>
</dbReference>
<dbReference type="InterPro" id="IPR053772">
    <property type="entry name" value="At1g61320/At1g61330-like"/>
</dbReference>
<keyword evidence="3" id="KW-1185">Reference proteome</keyword>
<protein>
    <recommendedName>
        <fullName evidence="1">F-box domain-containing protein</fullName>
    </recommendedName>
</protein>
<dbReference type="Pfam" id="PF23622">
    <property type="entry name" value="LRR_At1g61320_AtMIF1"/>
    <property type="match status" value="3"/>
</dbReference>
<sequence length="1188" mass="138096">MAKGLHQRLEVIEDNGWTNHLEYDDLYNPGSDDLLSRLPHEIVVSILSKLPLRDAVVTSKLSRRWRYLWCQTNRLVFQDRKRWSWMNAYLTKESNKYISWVDHVIHQHKSPTIDKFQIDFGLDENAKVAIDKWIKYAISKNVQTLELYLARNDATWGNYCFPNKIFDTTCGSLLNPNPFNDLVKEIKFLKSLILKRVDVDDQGVKKILNNCPVLEHLSVMGSRKLVKLEIHGKGLALKNLDIKVCFGLKSVEIRDSNIVFFNCFGASSITLRFDNLQKLEKIYICNGLSWKELHDMFCQLSHLPCLQVLELDLYHVQGAVELLPLPKLQKLKQLTIKDVELDEDGFFMLPYLLEACPNLQRLRVMRISCFLIEEKPNRGVRQMPKTDHQYLEVVEYHGWTSDVELFMYFIQNCVALKKLVIRPTVRDKNAARYHAQRELKPRTPVGVELDELHSLGSDDLLSRLPDEILVSILSSLPLRDAVVTSKLSRRWRYLWCQTDHLVFVDRKRWSLIDTTLSSKEKNKYMNWVHHIIHQHKGPTIDKFKIRFGLDENAKGEIDKWIEFAVSKKVQTLVLNLMRLGTTQGNYCFPNKIFDKERGYSLKRHSLNDPIMEIKFFKSLTLMRVDVDDEDLKKILNNCPVLEHLYILGSGKLVKPKINGKGLVLKNLDIVSCFGLESIEICDSNILFFNCDGGSSMTLRFDNLQKLEKICIRKDLSWKELNEMFCKLSQLPCLQVLELNLYHVQGAIELHLLPKLKKLKQLTIGVVERNEDGLFMLSYLLEACPNLQRLQVKRIIISLFREEMPNRGIRQVPKKDHQYLEVVELVEYHGWASDIELFMYFIQNCVALKKLVIGPTTRDKCSARYHAQQELKPRTPDGVELNSNIIKYSWTRILSNCLVLDHLSIQDSCNLVKAEICGKGLALKNLDITSRYRLKSLEIHDPNIVSFSCNHLPTRELSFDNLQKLEKICIAAGCNSWEELNDMFRQLSCHVPYLQVLEFDLYHLKGSIELLPFPKLQKLEHLIFKVSEDNGLLVLPFLLDACPHMQRLTIEKLLLFGAGKTNREVLKQLTQKPHQRLEVIKIVGVTIQVWVSPSRQMDELHDLGPEDLLSRLPDEILVSIVSKLPLRDAVVTSKLSRRWRYLWCQTDRLLFDDRERWGCIDAFSKVKSNMYMSLVNHIIRQHKAPTIET</sequence>
<organism evidence="2 3">
    <name type="scientific">Centaurea solstitialis</name>
    <name type="common">yellow star-thistle</name>
    <dbReference type="NCBI Taxonomy" id="347529"/>
    <lineage>
        <taxon>Eukaryota</taxon>
        <taxon>Viridiplantae</taxon>
        <taxon>Streptophyta</taxon>
        <taxon>Embryophyta</taxon>
        <taxon>Tracheophyta</taxon>
        <taxon>Spermatophyta</taxon>
        <taxon>Magnoliopsida</taxon>
        <taxon>eudicotyledons</taxon>
        <taxon>Gunneridae</taxon>
        <taxon>Pentapetalae</taxon>
        <taxon>asterids</taxon>
        <taxon>campanulids</taxon>
        <taxon>Asterales</taxon>
        <taxon>Asteraceae</taxon>
        <taxon>Carduoideae</taxon>
        <taxon>Cardueae</taxon>
        <taxon>Centaureinae</taxon>
        <taxon>Centaurea</taxon>
    </lineage>
</organism>
<evidence type="ECO:0000313" key="2">
    <source>
        <dbReference type="EMBL" id="KAJ9539828.1"/>
    </source>
</evidence>
<accession>A0AA38SWS3</accession>
<feature type="domain" description="F-box" evidence="1">
    <location>
        <begin position="32"/>
        <end position="80"/>
    </location>
</feature>
<feature type="domain" description="F-box" evidence="1">
    <location>
        <begin position="1105"/>
        <end position="1153"/>
    </location>
</feature>